<proteinExistence type="predicted"/>
<feature type="transmembrane region" description="Helical" evidence="1">
    <location>
        <begin position="7"/>
        <end position="24"/>
    </location>
</feature>
<keyword evidence="1" id="KW-1133">Transmembrane helix</keyword>
<dbReference type="Proteomes" id="UP000245793">
    <property type="component" value="Unassembled WGS sequence"/>
</dbReference>
<evidence type="ECO:0000313" key="2">
    <source>
        <dbReference type="EMBL" id="PVY93763.1"/>
    </source>
</evidence>
<organism evidence="2 3">
    <name type="scientific">Ezakiella coagulans</name>
    <dbReference type="NCBI Taxonomy" id="46507"/>
    <lineage>
        <taxon>Bacteria</taxon>
        <taxon>Bacillati</taxon>
        <taxon>Bacillota</taxon>
        <taxon>Tissierellia</taxon>
        <taxon>Ezakiella</taxon>
    </lineage>
</organism>
<evidence type="ECO:0000256" key="1">
    <source>
        <dbReference type="SAM" id="Phobius"/>
    </source>
</evidence>
<dbReference type="AlphaFoldDB" id="A0A2U1E1E0"/>
<gene>
    <name evidence="2" type="ORF">C7381_10928</name>
</gene>
<dbReference type="RefSeq" id="WP_034546658.1">
    <property type="nucleotide sequence ID" value="NZ_CP096650.1"/>
</dbReference>
<keyword evidence="1" id="KW-0812">Transmembrane</keyword>
<evidence type="ECO:0000313" key="3">
    <source>
        <dbReference type="Proteomes" id="UP000245793"/>
    </source>
</evidence>
<dbReference type="EMBL" id="QEKV01000009">
    <property type="protein sequence ID" value="PVY93763.1"/>
    <property type="molecule type" value="Genomic_DNA"/>
</dbReference>
<accession>A0A2U1E1E0</accession>
<name>A0A2U1E1E0_9FIRM</name>
<keyword evidence="1" id="KW-0472">Membrane</keyword>
<reference evidence="2 3" key="1">
    <citation type="submission" date="2018-04" db="EMBL/GenBank/DDBJ databases">
        <title>Genomic Encyclopedia of Type Strains, Phase IV (KMG-IV): sequencing the most valuable type-strain genomes for metagenomic binning, comparative biology and taxonomic classification.</title>
        <authorList>
            <person name="Goeker M."/>
        </authorList>
    </citation>
    <scope>NUCLEOTIDE SEQUENCE [LARGE SCALE GENOMIC DNA]</scope>
    <source>
        <strain evidence="2 3">DSM 20705</strain>
    </source>
</reference>
<feature type="transmembrane region" description="Helical" evidence="1">
    <location>
        <begin position="30"/>
        <end position="49"/>
    </location>
</feature>
<feature type="transmembrane region" description="Helical" evidence="1">
    <location>
        <begin position="56"/>
        <end position="75"/>
    </location>
</feature>
<protein>
    <submittedName>
        <fullName evidence="2">Uncharacterized protein</fullName>
    </submittedName>
</protein>
<comment type="caution">
    <text evidence="2">The sequence shown here is derived from an EMBL/GenBank/DDBJ whole genome shotgun (WGS) entry which is preliminary data.</text>
</comment>
<keyword evidence="3" id="KW-1185">Reference proteome</keyword>
<sequence>MNKDNKVMSTVSIFLGILSILWYFAEDTRFVPFVLAAIALVVAIIAFFSSKNELNTPALVISIVGIALTSARFIGCVACASCINNGLGSI</sequence>